<evidence type="ECO:0000256" key="1">
    <source>
        <dbReference type="SAM" id="SignalP"/>
    </source>
</evidence>
<proteinExistence type="predicted"/>
<dbReference type="EMBL" id="JBHSDU010000010">
    <property type="protein sequence ID" value="MFC4311816.1"/>
    <property type="molecule type" value="Genomic_DNA"/>
</dbReference>
<feature type="chain" id="PRO_5046202436" evidence="1">
    <location>
        <begin position="28"/>
        <end position="281"/>
    </location>
</feature>
<name>A0ABV8SWA0_9GAMM</name>
<protein>
    <submittedName>
        <fullName evidence="2">Uncharacterized protein</fullName>
    </submittedName>
</protein>
<keyword evidence="3" id="KW-1185">Reference proteome</keyword>
<gene>
    <name evidence="2" type="ORF">ACFPN2_22215</name>
</gene>
<feature type="signal peptide" evidence="1">
    <location>
        <begin position="1"/>
        <end position="27"/>
    </location>
</feature>
<organism evidence="2 3">
    <name type="scientific">Steroidobacter flavus</name>
    <dbReference type="NCBI Taxonomy" id="1842136"/>
    <lineage>
        <taxon>Bacteria</taxon>
        <taxon>Pseudomonadati</taxon>
        <taxon>Pseudomonadota</taxon>
        <taxon>Gammaproteobacteria</taxon>
        <taxon>Steroidobacterales</taxon>
        <taxon>Steroidobacteraceae</taxon>
        <taxon>Steroidobacter</taxon>
    </lineage>
</organism>
<dbReference type="Proteomes" id="UP001595904">
    <property type="component" value="Unassembled WGS sequence"/>
</dbReference>
<keyword evidence="1" id="KW-0732">Signal</keyword>
<reference evidence="3" key="1">
    <citation type="journal article" date="2019" name="Int. J. Syst. Evol. Microbiol.">
        <title>The Global Catalogue of Microorganisms (GCM) 10K type strain sequencing project: providing services to taxonomists for standard genome sequencing and annotation.</title>
        <authorList>
            <consortium name="The Broad Institute Genomics Platform"/>
            <consortium name="The Broad Institute Genome Sequencing Center for Infectious Disease"/>
            <person name="Wu L."/>
            <person name="Ma J."/>
        </authorList>
    </citation>
    <scope>NUCLEOTIDE SEQUENCE [LARGE SCALE GENOMIC DNA]</scope>
    <source>
        <strain evidence="3">CGMCC 1.10759</strain>
    </source>
</reference>
<comment type="caution">
    <text evidence="2">The sequence shown here is derived from an EMBL/GenBank/DDBJ whole genome shotgun (WGS) entry which is preliminary data.</text>
</comment>
<sequence length="281" mass="29819">MNTSDALSYALVLGASAALFHQAPARAAECVLPDTGEPIVTVNPKPFTVPPPSTCLVGGLPGGTGGLAGYILKATRTANITVSGVNVGTLYDRVYCLGTASTCDATNTFILATRVRMAATPVNFPARNPNCPLWSGTSNDCFEINNLFRNIRGTGVSLTASVSYWMGSGSTTGTDPDNSLAVKYLEYTGKTYKGLNQVVPPGAAADRDNGRVMYWADTNIFDPDGVNSVWSPWLFVSQNCPFGGATDHYVLTNFAIKYWQGGEETQIPTNIQAQAYACKTS</sequence>
<dbReference type="RefSeq" id="WP_380600682.1">
    <property type="nucleotide sequence ID" value="NZ_JBHSDU010000010.1"/>
</dbReference>
<evidence type="ECO:0000313" key="3">
    <source>
        <dbReference type="Proteomes" id="UP001595904"/>
    </source>
</evidence>
<evidence type="ECO:0000313" key="2">
    <source>
        <dbReference type="EMBL" id="MFC4311816.1"/>
    </source>
</evidence>
<accession>A0ABV8SWA0</accession>